<organism evidence="2 3">
    <name type="scientific">Clytia hemisphaerica</name>
    <dbReference type="NCBI Taxonomy" id="252671"/>
    <lineage>
        <taxon>Eukaryota</taxon>
        <taxon>Metazoa</taxon>
        <taxon>Cnidaria</taxon>
        <taxon>Hydrozoa</taxon>
        <taxon>Hydroidolina</taxon>
        <taxon>Leptothecata</taxon>
        <taxon>Obeliida</taxon>
        <taxon>Clytiidae</taxon>
        <taxon>Clytia</taxon>
    </lineage>
</organism>
<evidence type="ECO:0000313" key="3">
    <source>
        <dbReference type="Proteomes" id="UP000594262"/>
    </source>
</evidence>
<evidence type="ECO:0000256" key="1">
    <source>
        <dbReference type="SAM" id="SignalP"/>
    </source>
</evidence>
<sequence length="248" mass="28563">MKILIYLLVSYIGTIEAKFYSKHSVKVKDTKCWINYLESGCSSVVECVSRCRLKGKRSLSVDERCYCLPGNDKDFDEDCKIEEAVDGENDVGGYLYQSSISRPWQQMTTNPICYGTRDESFAKFNISKDGSIAGFRMEHVSGSVGCISGDKSYWGCATHYTKDVIMTVITDVERKYIVPNEYNTAVIDSLRYPPYHAMSKDLVMYTGKPYKVTKHQELRVWYGDDVLDYFEWDNTSDEHCINVFVMYY</sequence>
<keyword evidence="3" id="KW-1185">Reference proteome</keyword>
<protein>
    <recommendedName>
        <fullName evidence="4">Cnidarian restricted protein</fullName>
    </recommendedName>
</protein>
<dbReference type="RefSeq" id="XP_066918935.1">
    <property type="nucleotide sequence ID" value="XM_067062834.1"/>
</dbReference>
<accession>A0A7M5X8Y1</accession>
<dbReference type="EnsemblMetazoa" id="CLYHEMT019553.2">
    <property type="protein sequence ID" value="CLYHEMP019553.2"/>
    <property type="gene ID" value="CLYHEMG019553"/>
</dbReference>
<dbReference type="GeneID" id="136806276"/>
<dbReference type="OrthoDB" id="5979802at2759"/>
<dbReference type="AlphaFoldDB" id="A0A7M5X8Y1"/>
<dbReference type="Proteomes" id="UP000594262">
    <property type="component" value="Unplaced"/>
</dbReference>
<evidence type="ECO:0000313" key="2">
    <source>
        <dbReference type="EnsemblMetazoa" id="CLYHEMP019553.2"/>
    </source>
</evidence>
<reference evidence="2" key="1">
    <citation type="submission" date="2021-01" db="UniProtKB">
        <authorList>
            <consortium name="EnsemblMetazoa"/>
        </authorList>
    </citation>
    <scope>IDENTIFICATION</scope>
</reference>
<evidence type="ECO:0008006" key="4">
    <source>
        <dbReference type="Google" id="ProtNLM"/>
    </source>
</evidence>
<feature type="chain" id="PRO_5029511790" description="Cnidarian restricted protein" evidence="1">
    <location>
        <begin position="18"/>
        <end position="248"/>
    </location>
</feature>
<feature type="signal peptide" evidence="1">
    <location>
        <begin position="1"/>
        <end position="17"/>
    </location>
</feature>
<name>A0A7M5X8Y1_9CNID</name>
<keyword evidence="1" id="KW-0732">Signal</keyword>
<proteinExistence type="predicted"/>